<feature type="transmembrane region" description="Helical" evidence="1">
    <location>
        <begin position="16"/>
        <end position="38"/>
    </location>
</feature>
<keyword evidence="1" id="KW-1133">Transmembrane helix</keyword>
<evidence type="ECO:0000313" key="3">
    <source>
        <dbReference type="Proteomes" id="UP001168579"/>
    </source>
</evidence>
<sequence>MANKIYFKETQKFTQGWLWILLITPLALLVYQVLAPIFQTAPNTSGNLSFSITAPKSFWISFLVLLLVILFIAFSKLKTIITEDTIQIRHLLFVKKIINTKDIEKAEMITYGFVGYGIRLSLKHGTVYNVKGNTGLAIILKNGSKYLIGTQKKKELSGVIKKILPDM</sequence>
<keyword evidence="3" id="KW-1185">Reference proteome</keyword>
<evidence type="ECO:0000313" key="2">
    <source>
        <dbReference type="EMBL" id="MDO1511471.1"/>
    </source>
</evidence>
<proteinExistence type="predicted"/>
<reference evidence="2" key="1">
    <citation type="journal article" date="2014" name="Int. J. Syst. Evol. Microbiol.">
        <title>Complete genome of a new Firmicutes species belonging to the dominant human colonic microbiota ('Ruminococcus bicirculans') reveals two chromosomes and a selective capacity to utilize plant glucans.</title>
        <authorList>
            <consortium name="NISC Comparative Sequencing Program"/>
            <person name="Wegmann U."/>
            <person name="Louis P."/>
            <person name="Goesmann A."/>
            <person name="Henrissat B."/>
            <person name="Duncan S.H."/>
            <person name="Flint H.J."/>
        </authorList>
    </citation>
    <scope>NUCLEOTIDE SEQUENCE</scope>
    <source>
        <strain evidence="2">CECT 8869</strain>
    </source>
</reference>
<accession>A0ABT8RMW0</accession>
<keyword evidence="1" id="KW-0472">Membrane</keyword>
<reference evidence="2" key="2">
    <citation type="submission" date="2023-06" db="EMBL/GenBank/DDBJ databases">
        <authorList>
            <person name="Lucena T."/>
            <person name="Sun Q."/>
        </authorList>
    </citation>
    <scope>NUCLEOTIDE SEQUENCE</scope>
    <source>
        <strain evidence="2">CECT 8869</strain>
    </source>
</reference>
<protein>
    <recommendedName>
        <fullName evidence="4">DUF1648 domain-containing protein</fullName>
    </recommendedName>
</protein>
<keyword evidence="1" id="KW-0812">Transmembrane</keyword>
<gene>
    <name evidence="2" type="ORF">Q2T41_02175</name>
</gene>
<feature type="transmembrane region" description="Helical" evidence="1">
    <location>
        <begin position="58"/>
        <end position="77"/>
    </location>
</feature>
<evidence type="ECO:0000256" key="1">
    <source>
        <dbReference type="SAM" id="Phobius"/>
    </source>
</evidence>
<dbReference type="EMBL" id="JAUKUC010000001">
    <property type="protein sequence ID" value="MDO1511471.1"/>
    <property type="molecule type" value="Genomic_DNA"/>
</dbReference>
<dbReference type="RefSeq" id="WP_304434741.1">
    <property type="nucleotide sequence ID" value="NZ_JAUKUC010000001.1"/>
</dbReference>
<comment type="caution">
    <text evidence="2">The sequence shown here is derived from an EMBL/GenBank/DDBJ whole genome shotgun (WGS) entry which is preliminary data.</text>
</comment>
<name>A0ABT8RMW0_9FLAO</name>
<organism evidence="2 3">
    <name type="scientific">Maribacter confluentis</name>
    <dbReference type="NCBI Taxonomy" id="1656093"/>
    <lineage>
        <taxon>Bacteria</taxon>
        <taxon>Pseudomonadati</taxon>
        <taxon>Bacteroidota</taxon>
        <taxon>Flavobacteriia</taxon>
        <taxon>Flavobacteriales</taxon>
        <taxon>Flavobacteriaceae</taxon>
        <taxon>Maribacter</taxon>
    </lineage>
</organism>
<dbReference type="Proteomes" id="UP001168579">
    <property type="component" value="Unassembled WGS sequence"/>
</dbReference>
<evidence type="ECO:0008006" key="4">
    <source>
        <dbReference type="Google" id="ProtNLM"/>
    </source>
</evidence>